<keyword evidence="5" id="KW-1185">Reference proteome</keyword>
<dbReference type="SUPFAM" id="SSF56925">
    <property type="entry name" value="OMPA-like"/>
    <property type="match status" value="1"/>
</dbReference>
<reference evidence="4 5" key="1">
    <citation type="submission" date="2021-07" db="EMBL/GenBank/DDBJ databases">
        <authorList>
            <person name="Kim M.K."/>
        </authorList>
    </citation>
    <scope>NUCLEOTIDE SEQUENCE [LARGE SCALE GENOMIC DNA]</scope>
    <source>
        <strain evidence="4 5">HLY7-15</strain>
    </source>
</reference>
<dbReference type="InterPro" id="IPR027385">
    <property type="entry name" value="Beta-barrel_OMP"/>
</dbReference>
<dbReference type="EMBL" id="JAHWXQ010000001">
    <property type="protein sequence ID" value="MBW3364401.1"/>
    <property type="molecule type" value="Genomic_DNA"/>
</dbReference>
<dbReference type="InterPro" id="IPR011250">
    <property type="entry name" value="OMP/PagP_B-barrel"/>
</dbReference>
<dbReference type="Gene3D" id="2.40.160.20">
    <property type="match status" value="1"/>
</dbReference>
<evidence type="ECO:0000256" key="1">
    <source>
        <dbReference type="ARBA" id="ARBA00022729"/>
    </source>
</evidence>
<comment type="caution">
    <text evidence="4">The sequence shown here is derived from an EMBL/GenBank/DDBJ whole genome shotgun (WGS) entry which is preliminary data.</text>
</comment>
<evidence type="ECO:0000259" key="3">
    <source>
        <dbReference type="Pfam" id="PF13505"/>
    </source>
</evidence>
<dbReference type="Proteomes" id="UP000774935">
    <property type="component" value="Unassembled WGS sequence"/>
</dbReference>
<feature type="signal peptide" evidence="2">
    <location>
        <begin position="1"/>
        <end position="19"/>
    </location>
</feature>
<name>A0ABS6XBB2_9BACT</name>
<evidence type="ECO:0000256" key="2">
    <source>
        <dbReference type="SAM" id="SignalP"/>
    </source>
</evidence>
<gene>
    <name evidence="4" type="ORF">KYK27_05065</name>
</gene>
<dbReference type="Pfam" id="PF13505">
    <property type="entry name" value="OMP_b-brl"/>
    <property type="match status" value="1"/>
</dbReference>
<evidence type="ECO:0000313" key="5">
    <source>
        <dbReference type="Proteomes" id="UP000774935"/>
    </source>
</evidence>
<feature type="domain" description="Outer membrane protein beta-barrel" evidence="3">
    <location>
        <begin position="11"/>
        <end position="200"/>
    </location>
</feature>
<accession>A0ABS6XBB2</accession>
<organism evidence="4 5">
    <name type="scientific">Pontibacter populi</name>
    <dbReference type="NCBI Taxonomy" id="890055"/>
    <lineage>
        <taxon>Bacteria</taxon>
        <taxon>Pseudomonadati</taxon>
        <taxon>Bacteroidota</taxon>
        <taxon>Cytophagia</taxon>
        <taxon>Cytophagales</taxon>
        <taxon>Hymenobacteraceae</taxon>
        <taxon>Pontibacter</taxon>
    </lineage>
</organism>
<dbReference type="RefSeq" id="WP_199108894.1">
    <property type="nucleotide sequence ID" value="NZ_JAHWXQ010000001.1"/>
</dbReference>
<keyword evidence="1 2" id="KW-0732">Signal</keyword>
<sequence>MKTLFLSLTLSLSSLTAVAQVNPDSTEKSLKRAYVGLSLTTVTYHIYYKDGEELDGIKSGYFTPIALHAGYNLSDRLSIQIGVGYGGSKDKLEWSLNQNNNDPVKYRQYSKTNVLAVPVTAQMIFLKAFKRFPVYGTISMIPSFGFTKAETQEIRNGETTASNSSVNGMNLFATAGLGVNYKISSRFYGHAEYLFYKRNLTGQNSFHYDWEQYSPMGRRIYKSLGLGVNYKI</sequence>
<proteinExistence type="predicted"/>
<feature type="chain" id="PRO_5046229620" evidence="2">
    <location>
        <begin position="20"/>
        <end position="232"/>
    </location>
</feature>
<protein>
    <submittedName>
        <fullName evidence="4">Porin family protein</fullName>
    </submittedName>
</protein>
<evidence type="ECO:0000313" key="4">
    <source>
        <dbReference type="EMBL" id="MBW3364401.1"/>
    </source>
</evidence>